<dbReference type="AlphaFoldDB" id="A0A158KQ74"/>
<accession>A0A158KQ74</accession>
<protein>
    <submittedName>
        <fullName evidence="1">Uncharacterized protein</fullName>
    </submittedName>
</protein>
<gene>
    <name evidence="1" type="ORF">AWB68_06574</name>
</gene>
<evidence type="ECO:0000313" key="1">
    <source>
        <dbReference type="EMBL" id="SAL82581.1"/>
    </source>
</evidence>
<name>A0A158KQ74_9BURK</name>
<dbReference type="Proteomes" id="UP000054770">
    <property type="component" value="Unassembled WGS sequence"/>
</dbReference>
<dbReference type="EMBL" id="FCON02000122">
    <property type="protein sequence ID" value="SAL82581.1"/>
    <property type="molecule type" value="Genomic_DNA"/>
</dbReference>
<proteinExistence type="predicted"/>
<evidence type="ECO:0000313" key="2">
    <source>
        <dbReference type="Proteomes" id="UP000054770"/>
    </source>
</evidence>
<reference evidence="1" key="1">
    <citation type="submission" date="2016-01" db="EMBL/GenBank/DDBJ databases">
        <authorList>
            <person name="Peeters C."/>
        </authorList>
    </citation>
    <scope>NUCLEOTIDE SEQUENCE [LARGE SCALE GENOMIC DNA]</scope>
    <source>
        <strain evidence="1">LMG 22940</strain>
    </source>
</reference>
<keyword evidence="2" id="KW-1185">Reference proteome</keyword>
<comment type="caution">
    <text evidence="1">The sequence shown here is derived from an EMBL/GenBank/DDBJ whole genome shotgun (WGS) entry which is preliminary data.</text>
</comment>
<organism evidence="1 2">
    <name type="scientific">Caballeronia choica</name>
    <dbReference type="NCBI Taxonomy" id="326476"/>
    <lineage>
        <taxon>Bacteria</taxon>
        <taxon>Pseudomonadati</taxon>
        <taxon>Pseudomonadota</taxon>
        <taxon>Betaproteobacteria</taxon>
        <taxon>Burkholderiales</taxon>
        <taxon>Burkholderiaceae</taxon>
        <taxon>Caballeronia</taxon>
    </lineage>
</organism>
<sequence>MTRPAIKYEGQEMARSEGLIEALAGEREDVEAATSAGNGTALKRRLVRSKRI</sequence>